<comment type="caution">
    <text evidence="2">The sequence shown here is derived from an EMBL/GenBank/DDBJ whole genome shotgun (WGS) entry which is preliminary data.</text>
</comment>
<feature type="compositionally biased region" description="Low complexity" evidence="1">
    <location>
        <begin position="250"/>
        <end position="259"/>
    </location>
</feature>
<feature type="region of interest" description="Disordered" evidence="1">
    <location>
        <begin position="355"/>
        <end position="375"/>
    </location>
</feature>
<dbReference type="OrthoDB" id="3168445at2759"/>
<reference evidence="2 3" key="1">
    <citation type="journal article" date="2018" name="Evol. Lett.">
        <title>Horizontal gene cluster transfer increased hallucinogenic mushroom diversity.</title>
        <authorList>
            <person name="Reynolds H.T."/>
            <person name="Vijayakumar V."/>
            <person name="Gluck-Thaler E."/>
            <person name="Korotkin H.B."/>
            <person name="Matheny P.B."/>
            <person name="Slot J.C."/>
        </authorList>
    </citation>
    <scope>NUCLEOTIDE SEQUENCE [LARGE SCALE GENOMIC DNA]</scope>
    <source>
        <strain evidence="2 3">2631</strain>
    </source>
</reference>
<feature type="compositionally biased region" description="Low complexity" evidence="1">
    <location>
        <begin position="288"/>
        <end position="307"/>
    </location>
</feature>
<feature type="region of interest" description="Disordered" evidence="1">
    <location>
        <begin position="31"/>
        <end position="264"/>
    </location>
</feature>
<feature type="region of interest" description="Disordered" evidence="1">
    <location>
        <begin position="548"/>
        <end position="582"/>
    </location>
</feature>
<sequence length="619" mass="65476">MPNTDVPSKPRTIIRMLSTKFNPRAIAVPSPPAVPSAYSKDSRDAALRARGLLPPLQTSSNRDLSVQEKEHDQHIPVIPSLPPPSPSTDSQSSPADLIKKEWVAKNNSVESSQRHRMNTFKFGGGSSPTDHLPSPESSLPPLALSPSKKSQPLPPTPPTSPSPRDRSHPTFLDHANMFPPPPTSLPSLLPKRQLPTPPQSPPSPESPRSRLTDTPHSLINDRGTGSGAHTPRPSPPAISLTPCQPPIAGSSTPTPTSPSDDILSAAFHLRDDSFAQLEETVSSIMTPSLDSTSQTTTTTDSSSFQTSAGGGSIKSKKLGLGKTNGLQVKTREGASIPVIVESPVDQRFSQDLEVVEEEDGPLPAEMGLLDDGGRLRKKEQDRVALVPLRIPMTAPATVTITPAPKSPTGAVSAAADSATKTRKRGMTDSTATAGARKLLNPFKRDKPLPPSPTTKPADDTQPVDGGTESSANVKADEKTSEHTLRPRRLTMSASLSNLRRSFIGTLSRPSNGAAEGSPTTSSKKFNASHLPPSPTIPAAFAAEASIGSRMHNAGGGGRPSRSGSGDSSNSPERNRATPTPTARIARQPVVIYNRGSILLETANIEDDEVRRMTELAFLG</sequence>
<feature type="compositionally biased region" description="Pro residues" evidence="1">
    <location>
        <begin position="195"/>
        <end position="205"/>
    </location>
</feature>
<feature type="compositionally biased region" description="Low complexity" evidence="1">
    <location>
        <begin position="559"/>
        <end position="571"/>
    </location>
</feature>
<organism evidence="2 3">
    <name type="scientific">Psilocybe cyanescens</name>
    <dbReference type="NCBI Taxonomy" id="93625"/>
    <lineage>
        <taxon>Eukaryota</taxon>
        <taxon>Fungi</taxon>
        <taxon>Dikarya</taxon>
        <taxon>Basidiomycota</taxon>
        <taxon>Agaricomycotina</taxon>
        <taxon>Agaricomycetes</taxon>
        <taxon>Agaricomycetidae</taxon>
        <taxon>Agaricales</taxon>
        <taxon>Agaricineae</taxon>
        <taxon>Strophariaceae</taxon>
        <taxon>Psilocybe</taxon>
    </lineage>
</organism>
<feature type="compositionally biased region" description="Basic and acidic residues" evidence="1">
    <location>
        <begin position="474"/>
        <end position="484"/>
    </location>
</feature>
<name>A0A409VME3_PSICY</name>
<accession>A0A409VME3</accession>
<feature type="compositionally biased region" description="Basic and acidic residues" evidence="1">
    <location>
        <begin position="65"/>
        <end position="74"/>
    </location>
</feature>
<feature type="region of interest" description="Disordered" evidence="1">
    <location>
        <begin position="279"/>
        <end position="320"/>
    </location>
</feature>
<proteinExistence type="predicted"/>
<protein>
    <submittedName>
        <fullName evidence="2">Uncharacterized protein</fullName>
    </submittedName>
</protein>
<gene>
    <name evidence="2" type="ORF">CVT25_006009</name>
</gene>
<feature type="region of interest" description="Disordered" evidence="1">
    <location>
        <begin position="398"/>
        <end position="536"/>
    </location>
</feature>
<dbReference type="InParanoid" id="A0A409VME3"/>
<evidence type="ECO:0000256" key="1">
    <source>
        <dbReference type="SAM" id="MobiDB-lite"/>
    </source>
</evidence>
<dbReference type="EMBL" id="NHYD01003974">
    <property type="protein sequence ID" value="PPQ67429.1"/>
    <property type="molecule type" value="Genomic_DNA"/>
</dbReference>
<evidence type="ECO:0000313" key="3">
    <source>
        <dbReference type="Proteomes" id="UP000283269"/>
    </source>
</evidence>
<keyword evidence="3" id="KW-1185">Reference proteome</keyword>
<feature type="compositionally biased region" description="Pro residues" evidence="1">
    <location>
        <begin position="152"/>
        <end position="161"/>
    </location>
</feature>
<feature type="compositionally biased region" description="Low complexity" evidence="1">
    <location>
        <begin position="185"/>
        <end position="194"/>
    </location>
</feature>
<dbReference type="Proteomes" id="UP000283269">
    <property type="component" value="Unassembled WGS sequence"/>
</dbReference>
<dbReference type="AlphaFoldDB" id="A0A409VME3"/>
<feature type="compositionally biased region" description="Low complexity" evidence="1">
    <location>
        <begin position="132"/>
        <end position="151"/>
    </location>
</feature>
<evidence type="ECO:0000313" key="2">
    <source>
        <dbReference type="EMBL" id="PPQ67429.1"/>
    </source>
</evidence>